<dbReference type="HOGENOM" id="CLU_001715_1_1_11"/>
<keyword evidence="14" id="KW-1185">Reference proteome</keyword>
<dbReference type="AlphaFoldDB" id="E1QVE4"/>
<dbReference type="EC" id="2.7.4.8" evidence="3 11"/>
<dbReference type="STRING" id="633147.Olsu_0986"/>
<dbReference type="GO" id="GO:0004385">
    <property type="term" value="F:GMP kinase activity"/>
    <property type="evidence" value="ECO:0007669"/>
    <property type="project" value="UniProtKB-UniRule"/>
</dbReference>
<dbReference type="GO" id="GO:0005829">
    <property type="term" value="C:cytosol"/>
    <property type="evidence" value="ECO:0007669"/>
    <property type="project" value="TreeGrafter"/>
</dbReference>
<evidence type="ECO:0000256" key="2">
    <source>
        <dbReference type="ARBA" id="ARBA00005790"/>
    </source>
</evidence>
<evidence type="ECO:0000256" key="1">
    <source>
        <dbReference type="ARBA" id="ARBA00003531"/>
    </source>
</evidence>
<evidence type="ECO:0000256" key="10">
    <source>
        <dbReference type="ARBA" id="ARBA00048594"/>
    </source>
</evidence>
<dbReference type="GO" id="GO:0005524">
    <property type="term" value="F:ATP binding"/>
    <property type="evidence" value="ECO:0007669"/>
    <property type="project" value="UniProtKB-UniRule"/>
</dbReference>
<dbReference type="InterPro" id="IPR020590">
    <property type="entry name" value="Guanylate_kinase_CS"/>
</dbReference>
<dbReference type="GeneID" id="78512407"/>
<keyword evidence="6 11" id="KW-0547">Nucleotide-binding</keyword>
<dbReference type="PANTHER" id="PTHR23117">
    <property type="entry name" value="GUANYLATE KINASE-RELATED"/>
    <property type="match status" value="1"/>
</dbReference>
<evidence type="ECO:0000256" key="6">
    <source>
        <dbReference type="ARBA" id="ARBA00022741"/>
    </source>
</evidence>
<dbReference type="InterPro" id="IPR008145">
    <property type="entry name" value="GK/Ca_channel_bsu"/>
</dbReference>
<reference evidence="13 14" key="1">
    <citation type="journal article" date="2010" name="Stand. Genomic Sci.">
        <title>Complete genome sequence of Olsenella uli type strain (VPI D76D-27C).</title>
        <authorList>
            <person name="Goker M."/>
            <person name="Held B."/>
            <person name="Lucas S."/>
            <person name="Nolan M."/>
            <person name="Yasawong M."/>
            <person name="Glavina Del Rio T."/>
            <person name="Tice H."/>
            <person name="Cheng J.F."/>
            <person name="Bruce D."/>
            <person name="Detter J.C."/>
            <person name="Tapia R."/>
            <person name="Han C."/>
            <person name="Goodwin L."/>
            <person name="Pitluck S."/>
            <person name="Liolios K."/>
            <person name="Ivanova N."/>
            <person name="Mavromatis K."/>
            <person name="Mikhailova N."/>
            <person name="Pati A."/>
            <person name="Chen A."/>
            <person name="Palaniappan K."/>
            <person name="Land M."/>
            <person name="Hauser L."/>
            <person name="Chang Y.J."/>
            <person name="Jeffries C.D."/>
            <person name="Rohde M."/>
            <person name="Sikorski J."/>
            <person name="Pukall R."/>
            <person name="Woyke T."/>
            <person name="Bristow J."/>
            <person name="Eisen J.A."/>
            <person name="Markowitz V."/>
            <person name="Hugenholtz P."/>
            <person name="Kyrpides N.C."/>
            <person name="Klenk H.P."/>
            <person name="Lapidus A."/>
        </authorList>
    </citation>
    <scope>NUCLEOTIDE SEQUENCE [LARGE SCALE GENOMIC DNA]</scope>
    <source>
        <strain evidence="14">ATCC 49627 / DSM 7084 / CIP 109912 / JCM 12494 / NCIMB 702895 / VPI D76D-27C</strain>
    </source>
</reference>
<dbReference type="InterPro" id="IPR027417">
    <property type="entry name" value="P-loop_NTPase"/>
</dbReference>
<dbReference type="Gene3D" id="3.30.63.10">
    <property type="entry name" value="Guanylate Kinase phosphate binding domain"/>
    <property type="match status" value="1"/>
</dbReference>
<evidence type="ECO:0000256" key="7">
    <source>
        <dbReference type="ARBA" id="ARBA00022777"/>
    </source>
</evidence>
<dbReference type="PROSITE" id="PS50052">
    <property type="entry name" value="GUANYLATE_KINASE_2"/>
    <property type="match status" value="1"/>
</dbReference>
<evidence type="ECO:0000256" key="11">
    <source>
        <dbReference type="HAMAP-Rule" id="MF_00328"/>
    </source>
</evidence>
<evidence type="ECO:0000256" key="9">
    <source>
        <dbReference type="ARBA" id="ARBA00030128"/>
    </source>
</evidence>
<dbReference type="eggNOG" id="COG0194">
    <property type="taxonomic scope" value="Bacteria"/>
</dbReference>
<comment type="similarity">
    <text evidence="2 11">Belongs to the guanylate kinase family.</text>
</comment>
<keyword evidence="5 11" id="KW-0808">Transferase</keyword>
<dbReference type="RefSeq" id="WP_013251849.1">
    <property type="nucleotide sequence ID" value="NC_014363.1"/>
</dbReference>
<dbReference type="PANTHER" id="PTHR23117:SF13">
    <property type="entry name" value="GUANYLATE KINASE"/>
    <property type="match status" value="1"/>
</dbReference>
<dbReference type="InterPro" id="IPR008144">
    <property type="entry name" value="Guanylate_kin-like_dom"/>
</dbReference>
<keyword evidence="7 11" id="KW-0418">Kinase</keyword>
<keyword evidence="11" id="KW-0963">Cytoplasm</keyword>
<sequence>MSRTPRLFVISGPSGAGKGTLVAVVRNQRPGLGLTVSATTRSPRPGEVDGTSYHFLTESDFADRLARGEFLEWASVHGHRYGTLRSEVDERVAAGRSVILEIDVQGALNVRRVYPDAVLIFIEPPSMEALEQRLRARGTEDESSLALRLSNARHEMELADKYDARVVNDDLDVAAGELSGLLEAFETNGGDSYNGSH</sequence>
<dbReference type="Proteomes" id="UP000000333">
    <property type="component" value="Chromosome"/>
</dbReference>
<dbReference type="FunFam" id="3.30.63.10:FF:000002">
    <property type="entry name" value="Guanylate kinase 1"/>
    <property type="match status" value="1"/>
</dbReference>
<dbReference type="SUPFAM" id="SSF52540">
    <property type="entry name" value="P-loop containing nucleoside triphosphate hydrolases"/>
    <property type="match status" value="1"/>
</dbReference>
<evidence type="ECO:0000259" key="12">
    <source>
        <dbReference type="PROSITE" id="PS50052"/>
    </source>
</evidence>
<keyword evidence="8 11" id="KW-0067">ATP-binding</keyword>
<protein>
    <recommendedName>
        <fullName evidence="4 11">Guanylate kinase</fullName>
        <ecNumber evidence="3 11">2.7.4.8</ecNumber>
    </recommendedName>
    <alternativeName>
        <fullName evidence="9 11">GMP kinase</fullName>
    </alternativeName>
</protein>
<dbReference type="SMART" id="SM00072">
    <property type="entry name" value="GuKc"/>
    <property type="match status" value="1"/>
</dbReference>
<dbReference type="Gene3D" id="3.40.50.300">
    <property type="entry name" value="P-loop containing nucleotide triphosphate hydrolases"/>
    <property type="match status" value="1"/>
</dbReference>
<gene>
    <name evidence="11" type="primary">gmk</name>
    <name evidence="13" type="ordered locus">Olsu_0986</name>
</gene>
<dbReference type="PROSITE" id="PS00856">
    <property type="entry name" value="GUANYLATE_KINASE_1"/>
    <property type="match status" value="1"/>
</dbReference>
<dbReference type="NCBIfam" id="TIGR03263">
    <property type="entry name" value="guanyl_kin"/>
    <property type="match status" value="1"/>
</dbReference>
<feature type="domain" description="Guanylate kinase-like" evidence="12">
    <location>
        <begin position="5"/>
        <end position="183"/>
    </location>
</feature>
<dbReference type="Pfam" id="PF00625">
    <property type="entry name" value="Guanylate_kin"/>
    <property type="match status" value="1"/>
</dbReference>
<comment type="function">
    <text evidence="1 11">Essential for recycling GMP and indirectly, cGMP.</text>
</comment>
<dbReference type="EMBL" id="CP002106">
    <property type="protein sequence ID" value="ADK68097.1"/>
    <property type="molecule type" value="Genomic_DNA"/>
</dbReference>
<dbReference type="KEGG" id="ols:Olsu_0986"/>
<evidence type="ECO:0000256" key="8">
    <source>
        <dbReference type="ARBA" id="ARBA00022840"/>
    </source>
</evidence>
<accession>E1QVE4</accession>
<evidence type="ECO:0000256" key="4">
    <source>
        <dbReference type="ARBA" id="ARBA00016296"/>
    </source>
</evidence>
<feature type="binding site" evidence="11">
    <location>
        <begin position="12"/>
        <end position="19"/>
    </location>
    <ligand>
        <name>ATP</name>
        <dbReference type="ChEBI" id="CHEBI:30616"/>
    </ligand>
</feature>
<evidence type="ECO:0000313" key="13">
    <source>
        <dbReference type="EMBL" id="ADK68097.1"/>
    </source>
</evidence>
<comment type="subcellular location">
    <subcellularLocation>
        <location evidence="11">Cytoplasm</location>
    </subcellularLocation>
</comment>
<dbReference type="InterPro" id="IPR017665">
    <property type="entry name" value="Guanylate_kinase"/>
</dbReference>
<organism evidence="13 14">
    <name type="scientific">Olsenella uli (strain ATCC 49627 / DSM 7084 / CCUG 31166 / CIP 109912 / JCM 12494 / LMG 11480 / NCIMB 702895 / VPI D76D-27C)</name>
    <name type="common">Lactobacillus uli</name>
    <dbReference type="NCBI Taxonomy" id="633147"/>
    <lineage>
        <taxon>Bacteria</taxon>
        <taxon>Bacillati</taxon>
        <taxon>Actinomycetota</taxon>
        <taxon>Coriobacteriia</taxon>
        <taxon>Coriobacteriales</taxon>
        <taxon>Atopobiaceae</taxon>
        <taxon>Olsenella</taxon>
    </lineage>
</organism>
<evidence type="ECO:0000256" key="3">
    <source>
        <dbReference type="ARBA" id="ARBA00012961"/>
    </source>
</evidence>
<dbReference type="CDD" id="cd00071">
    <property type="entry name" value="GMPK"/>
    <property type="match status" value="1"/>
</dbReference>
<dbReference type="OrthoDB" id="9808150at2"/>
<dbReference type="HAMAP" id="MF_00328">
    <property type="entry name" value="Guanylate_kinase"/>
    <property type="match status" value="1"/>
</dbReference>
<evidence type="ECO:0000256" key="5">
    <source>
        <dbReference type="ARBA" id="ARBA00022679"/>
    </source>
</evidence>
<evidence type="ECO:0000313" key="14">
    <source>
        <dbReference type="Proteomes" id="UP000000333"/>
    </source>
</evidence>
<comment type="catalytic activity">
    <reaction evidence="10 11">
        <text>GMP + ATP = GDP + ADP</text>
        <dbReference type="Rhea" id="RHEA:20780"/>
        <dbReference type="ChEBI" id="CHEBI:30616"/>
        <dbReference type="ChEBI" id="CHEBI:58115"/>
        <dbReference type="ChEBI" id="CHEBI:58189"/>
        <dbReference type="ChEBI" id="CHEBI:456216"/>
        <dbReference type="EC" id="2.7.4.8"/>
    </reaction>
</comment>
<proteinExistence type="inferred from homology"/>
<name>E1QVE4_OLSUV</name>